<evidence type="ECO:0000256" key="5">
    <source>
        <dbReference type="ARBA" id="ARBA00022723"/>
    </source>
</evidence>
<keyword evidence="8" id="KW-0862">Zinc</keyword>
<evidence type="ECO:0000256" key="10">
    <source>
        <dbReference type="ARBA" id="ARBA00023180"/>
    </source>
</evidence>
<dbReference type="Proteomes" id="UP000813463">
    <property type="component" value="Chromosome 2"/>
</dbReference>
<evidence type="ECO:0000259" key="12">
    <source>
        <dbReference type="Pfam" id="PF00149"/>
    </source>
</evidence>
<dbReference type="GeneID" id="110805898"/>
<dbReference type="InterPro" id="IPR039331">
    <property type="entry name" value="PAPs-like"/>
</dbReference>
<dbReference type="Pfam" id="PF00149">
    <property type="entry name" value="Metallophos"/>
    <property type="match status" value="1"/>
</dbReference>
<sequence>MNKKLIISTIISILISLSNVVNGDSFTSSYVRLDPPSTDIPLDSEFFAAPEAYNAPQQVHITQGDYDGKAVIISWVTPYLHGSHTVYYGTTKGKYTSKAKATNTSYSFNVYKSGQIYHCLVDGLEYNTKYYYRIGSGPSNREFWFQTPPEVGPDSPYTFGLIGDLGQTMNSLSTLQHYMKGEGQTVLFVGDLTYADRHIDEAPHEGGLRWDTWGRLVEPSTAYQPWIWTCGNHDIDYFPKLGLLGEFMQFRERYPSPYKASESTSPLWYAIRRGPAHVIVLASYSGFVKYTAQYRWLDNELKKVDRKKTPWLIVIMHVPLYNSNTAHYMEGESMRSVFEQWFVDYKVDVVFAGHVHSYERSHRVSNLKYNISNGACSPVLDESAPFYVTIGDGGNSEGIAGEYISPQPHYSAFREPSFGHAILDIKNKTHAYYYWHRNQDGNKVTADSFVLHNQYWMSELEHTPI</sequence>
<protein>
    <recommendedName>
        <fullName evidence="11">Purple acid phosphatase</fullName>
        <ecNumber evidence="11">3.1.3.2</ecNumber>
    </recommendedName>
</protein>
<feature type="domain" description="Purple acid phosphatase N-terminal" evidence="14">
    <location>
        <begin position="56"/>
        <end position="147"/>
    </location>
</feature>
<dbReference type="KEGG" id="soe:110805898"/>
<dbReference type="AlphaFoldDB" id="A0A9R0JFP0"/>
<organism evidence="15 16">
    <name type="scientific">Spinacia oleracea</name>
    <name type="common">Spinach</name>
    <dbReference type="NCBI Taxonomy" id="3562"/>
    <lineage>
        <taxon>Eukaryota</taxon>
        <taxon>Viridiplantae</taxon>
        <taxon>Streptophyta</taxon>
        <taxon>Embryophyta</taxon>
        <taxon>Tracheophyta</taxon>
        <taxon>Spermatophyta</taxon>
        <taxon>Magnoliopsida</taxon>
        <taxon>eudicotyledons</taxon>
        <taxon>Gunneridae</taxon>
        <taxon>Pentapetalae</taxon>
        <taxon>Caryophyllales</taxon>
        <taxon>Chenopodiaceae</taxon>
        <taxon>Chenopodioideae</taxon>
        <taxon>Anserineae</taxon>
        <taxon>Spinacia</taxon>
    </lineage>
</organism>
<dbReference type="GO" id="GO:0003993">
    <property type="term" value="F:acid phosphatase activity"/>
    <property type="evidence" value="ECO:0000318"/>
    <property type="project" value="GO_Central"/>
</dbReference>
<dbReference type="InterPro" id="IPR029052">
    <property type="entry name" value="Metallo-depent_PP-like"/>
</dbReference>
<evidence type="ECO:0000256" key="11">
    <source>
        <dbReference type="RuleBase" id="RU361203"/>
    </source>
</evidence>
<keyword evidence="7 11" id="KW-0378">Hydrolase</keyword>
<evidence type="ECO:0000256" key="9">
    <source>
        <dbReference type="ARBA" id="ARBA00023004"/>
    </source>
</evidence>
<comment type="catalytic activity">
    <reaction evidence="1 11">
        <text>a phosphate monoester + H2O = an alcohol + phosphate</text>
        <dbReference type="Rhea" id="RHEA:15017"/>
        <dbReference type="ChEBI" id="CHEBI:15377"/>
        <dbReference type="ChEBI" id="CHEBI:30879"/>
        <dbReference type="ChEBI" id="CHEBI:43474"/>
        <dbReference type="ChEBI" id="CHEBI:67140"/>
        <dbReference type="EC" id="3.1.3.2"/>
    </reaction>
</comment>
<keyword evidence="9" id="KW-0408">Iron</keyword>
<dbReference type="InterPro" id="IPR041792">
    <property type="entry name" value="MPP_PAP"/>
</dbReference>
<evidence type="ECO:0000256" key="8">
    <source>
        <dbReference type="ARBA" id="ARBA00022833"/>
    </source>
</evidence>
<dbReference type="InterPro" id="IPR015914">
    <property type="entry name" value="PAPs_N"/>
</dbReference>
<evidence type="ECO:0000256" key="1">
    <source>
        <dbReference type="ARBA" id="ARBA00000032"/>
    </source>
</evidence>
<comment type="similarity">
    <text evidence="4 11">Belongs to the metallophosphoesterase superfamily. Purple acid phosphatase family.</text>
</comment>
<dbReference type="PANTHER" id="PTHR22953:SF157">
    <property type="entry name" value="PURPLE ACID PHOSPHATASE"/>
    <property type="match status" value="1"/>
</dbReference>
<dbReference type="SUPFAM" id="SSF56300">
    <property type="entry name" value="Metallo-dependent phosphatases"/>
    <property type="match status" value="1"/>
</dbReference>
<evidence type="ECO:0000313" key="15">
    <source>
        <dbReference type="Proteomes" id="UP000813463"/>
    </source>
</evidence>
<proteinExistence type="inferred from homology"/>
<evidence type="ECO:0000256" key="4">
    <source>
        <dbReference type="ARBA" id="ARBA00008723"/>
    </source>
</evidence>
<accession>A0A9R0JFP0</accession>
<dbReference type="Pfam" id="PF16656">
    <property type="entry name" value="Pur_ac_phosph_N"/>
    <property type="match status" value="1"/>
</dbReference>
<keyword evidence="6 11" id="KW-0732">Signal</keyword>
<dbReference type="CDD" id="cd00839">
    <property type="entry name" value="MPP_PAPs"/>
    <property type="match status" value="1"/>
</dbReference>
<comment type="cofactor">
    <cofactor evidence="2">
        <name>Zn(2+)</name>
        <dbReference type="ChEBI" id="CHEBI:29105"/>
    </cofactor>
</comment>
<evidence type="ECO:0000256" key="6">
    <source>
        <dbReference type="ARBA" id="ARBA00022729"/>
    </source>
</evidence>
<feature type="signal peptide" evidence="11">
    <location>
        <begin position="1"/>
        <end position="23"/>
    </location>
</feature>
<dbReference type="RefSeq" id="XP_021867207.1">
    <property type="nucleotide sequence ID" value="XM_022011515.2"/>
</dbReference>
<evidence type="ECO:0000256" key="2">
    <source>
        <dbReference type="ARBA" id="ARBA00001947"/>
    </source>
</evidence>
<feature type="domain" description="Calcineurin-like phosphoesterase" evidence="12">
    <location>
        <begin position="158"/>
        <end position="358"/>
    </location>
</feature>
<dbReference type="FunFam" id="2.60.40.380:FF:000001">
    <property type="entry name" value="Fe(3+)-Zn(2+) purple acid phosphatase"/>
    <property type="match status" value="1"/>
</dbReference>
<dbReference type="PANTHER" id="PTHR22953">
    <property type="entry name" value="ACID PHOSPHATASE RELATED"/>
    <property type="match status" value="1"/>
</dbReference>
<dbReference type="InterPro" id="IPR025733">
    <property type="entry name" value="PAPs_C"/>
</dbReference>
<keyword evidence="5" id="KW-0479">Metal-binding</keyword>
<dbReference type="FunFam" id="3.60.21.10:FF:000034">
    <property type="entry name" value="Fe(3+)-Zn(2+) purple acid phosphatase"/>
    <property type="match status" value="1"/>
</dbReference>
<feature type="domain" description="Purple acid phosphatase C-terminal" evidence="13">
    <location>
        <begin position="384"/>
        <end position="444"/>
    </location>
</feature>
<gene>
    <name evidence="16" type="primary">LOC110805898</name>
</gene>
<dbReference type="GO" id="GO:0055062">
    <property type="term" value="P:phosphate ion homeostasis"/>
    <property type="evidence" value="ECO:0000318"/>
    <property type="project" value="GO_Central"/>
</dbReference>
<comment type="cofactor">
    <cofactor evidence="3">
        <name>Fe cation</name>
        <dbReference type="ChEBI" id="CHEBI:24875"/>
    </cofactor>
</comment>
<evidence type="ECO:0000259" key="13">
    <source>
        <dbReference type="Pfam" id="PF14008"/>
    </source>
</evidence>
<dbReference type="GO" id="GO:0046872">
    <property type="term" value="F:metal ion binding"/>
    <property type="evidence" value="ECO:0007669"/>
    <property type="project" value="UniProtKB-KW"/>
</dbReference>
<reference evidence="16" key="2">
    <citation type="submission" date="2025-08" db="UniProtKB">
        <authorList>
            <consortium name="RefSeq"/>
        </authorList>
    </citation>
    <scope>IDENTIFICATION</scope>
    <source>
        <tissue evidence="16">Leaf</tissue>
    </source>
</reference>
<evidence type="ECO:0000259" key="14">
    <source>
        <dbReference type="Pfam" id="PF16656"/>
    </source>
</evidence>
<keyword evidence="15" id="KW-1185">Reference proteome</keyword>
<reference evidence="15" key="1">
    <citation type="journal article" date="2021" name="Nat. Commun.">
        <title>Genomic analyses provide insights into spinach domestication and the genetic basis of agronomic traits.</title>
        <authorList>
            <person name="Cai X."/>
            <person name="Sun X."/>
            <person name="Xu C."/>
            <person name="Sun H."/>
            <person name="Wang X."/>
            <person name="Ge C."/>
            <person name="Zhang Z."/>
            <person name="Wang Q."/>
            <person name="Fei Z."/>
            <person name="Jiao C."/>
            <person name="Wang Q."/>
        </authorList>
    </citation>
    <scope>NUCLEOTIDE SEQUENCE [LARGE SCALE GENOMIC DNA]</scope>
    <source>
        <strain evidence="15">cv. Varoflay</strain>
    </source>
</reference>
<dbReference type="Pfam" id="PF14008">
    <property type="entry name" value="Metallophos_C"/>
    <property type="match status" value="1"/>
</dbReference>
<dbReference type="Gene3D" id="3.60.21.10">
    <property type="match status" value="1"/>
</dbReference>
<name>A0A9R0JFP0_SPIOL</name>
<evidence type="ECO:0000256" key="3">
    <source>
        <dbReference type="ARBA" id="ARBA00001962"/>
    </source>
</evidence>
<dbReference type="EC" id="3.1.3.2" evidence="11"/>
<dbReference type="Gene3D" id="2.60.40.380">
    <property type="entry name" value="Purple acid phosphatase-like, N-terminal"/>
    <property type="match status" value="1"/>
</dbReference>
<evidence type="ECO:0000313" key="16">
    <source>
        <dbReference type="RefSeq" id="XP_021867207.1"/>
    </source>
</evidence>
<dbReference type="SUPFAM" id="SSF49363">
    <property type="entry name" value="Purple acid phosphatase, N-terminal domain"/>
    <property type="match status" value="1"/>
</dbReference>
<feature type="chain" id="PRO_5040546153" description="Purple acid phosphatase" evidence="11">
    <location>
        <begin position="24"/>
        <end position="465"/>
    </location>
</feature>
<keyword evidence="10" id="KW-0325">Glycoprotein</keyword>
<dbReference type="OrthoDB" id="45007at2759"/>
<dbReference type="InterPro" id="IPR008963">
    <property type="entry name" value="Purple_acid_Pase-like_N"/>
</dbReference>
<evidence type="ECO:0000256" key="7">
    <source>
        <dbReference type="ARBA" id="ARBA00022801"/>
    </source>
</evidence>
<dbReference type="InterPro" id="IPR004843">
    <property type="entry name" value="Calcineurin-like_PHP"/>
</dbReference>